<dbReference type="GeneID" id="123170926"/>
<dbReference type="OMA" id="LTAHEGY"/>
<dbReference type="Gramene" id="TraesCS1D03G0707100.1">
    <property type="protein sequence ID" value="TraesCS1D03G0707100.1.CDS"/>
    <property type="gene ID" value="TraesCS1D03G0707100"/>
</dbReference>
<feature type="domain" description="F-box" evidence="1">
    <location>
        <begin position="1"/>
        <end position="44"/>
    </location>
</feature>
<dbReference type="SUPFAM" id="SSF81383">
    <property type="entry name" value="F-box domain"/>
    <property type="match status" value="1"/>
</dbReference>
<organism evidence="2">
    <name type="scientific">Triticum aestivum</name>
    <name type="common">Wheat</name>
    <dbReference type="NCBI Taxonomy" id="4565"/>
    <lineage>
        <taxon>Eukaryota</taxon>
        <taxon>Viridiplantae</taxon>
        <taxon>Streptophyta</taxon>
        <taxon>Embryophyta</taxon>
        <taxon>Tracheophyta</taxon>
        <taxon>Spermatophyta</taxon>
        <taxon>Magnoliopsida</taxon>
        <taxon>Liliopsida</taxon>
        <taxon>Poales</taxon>
        <taxon>Poaceae</taxon>
        <taxon>BOP clade</taxon>
        <taxon>Pooideae</taxon>
        <taxon>Triticodae</taxon>
        <taxon>Triticeae</taxon>
        <taxon>Triticinae</taxon>
        <taxon>Triticum</taxon>
    </lineage>
</organism>
<dbReference type="Gene3D" id="1.20.1280.50">
    <property type="match status" value="1"/>
</dbReference>
<protein>
    <recommendedName>
        <fullName evidence="1">F-box domain-containing protein</fullName>
    </recommendedName>
</protein>
<dbReference type="Gramene" id="TraesCS1D02G295100.1">
    <property type="protein sequence ID" value="TraesCS1D02G295100.1"/>
    <property type="gene ID" value="TraesCS1D02G295100"/>
</dbReference>
<dbReference type="PANTHER" id="PTHR34591">
    <property type="entry name" value="OS03G0653100 PROTEIN-RELATED"/>
    <property type="match status" value="1"/>
</dbReference>
<dbReference type="PROSITE" id="PS50181">
    <property type="entry name" value="FBOX"/>
    <property type="match status" value="1"/>
</dbReference>
<dbReference type="SMART" id="SM00256">
    <property type="entry name" value="FBOX"/>
    <property type="match status" value="1"/>
</dbReference>
<dbReference type="AlphaFoldDB" id="A0A3B5ZZ19"/>
<dbReference type="EnsemblPlants" id="TraesCS1D02G295100.1">
    <property type="protein sequence ID" value="TraesCS1D02G295100.1"/>
    <property type="gene ID" value="TraesCS1D02G295100"/>
</dbReference>
<dbReference type="Gramene" id="TraesARI1D03G00531740.1">
    <property type="protein sequence ID" value="TraesARI1D03G00531740.1"/>
    <property type="gene ID" value="TraesARI1D03G00531740"/>
</dbReference>
<dbReference type="Gramene" id="TraesSYM1D03G00532530.1">
    <property type="protein sequence ID" value="TraesSYM1D03G00532530.1"/>
    <property type="gene ID" value="TraesSYM1D03G00532530"/>
</dbReference>
<evidence type="ECO:0000259" key="1">
    <source>
        <dbReference type="PROSITE" id="PS50181"/>
    </source>
</evidence>
<gene>
    <name evidence="2" type="primary">LOC123170926</name>
</gene>
<evidence type="ECO:0000313" key="3">
    <source>
        <dbReference type="Proteomes" id="UP000019116"/>
    </source>
</evidence>
<evidence type="ECO:0000313" key="2">
    <source>
        <dbReference type="EnsemblPlants" id="TraesCS1D02G295100.1"/>
    </source>
</evidence>
<dbReference type="InterPro" id="IPR036047">
    <property type="entry name" value="F-box-like_dom_sf"/>
</dbReference>
<dbReference type="PANTHER" id="PTHR34591:SF28">
    <property type="entry name" value="F-BOX DOMAIN-CONTAINING PROTEIN"/>
    <property type="match status" value="1"/>
</dbReference>
<dbReference type="OrthoDB" id="591557at2759"/>
<sequence>MDLPDELLHEVLRRVPPRRLAACRRVCRNWRDAIDGRGLVLEHLAPGPLRGIFVDFFDNFFDNRRHGFFSRAATPPIDGSLGFLPNTSRAWREWNRHCNISDHCNGLILFRNGRATYVCNPWTRRWAKLPWPAAGFPHGRGHLVFDPTLSLHYRVMCFPGVPKRPSPPVYPPPAKKPRGRYSLVTWTSTYVENLPLSLRESYEQEVESMGSMEWPPYSYAVQMFSSATGQWEDRHFVRQGDAVTTVSGMWSNPLADGVHGCHTAVCWQGAFYIIRSGGFIMRFSLLEDKYVTIKTPTLAQKLASHTNDYGYRIRPCLYLGKSKQGLYLTAHEGYELRIWIMHGVSESCHMPEWELKHQVDFKPSFSRFYTSNNTRKEVESWILDISEEGLNDRGDQGWDSEDDSIIDAEGGIGNNLQGETKKCYGVHLLGYHPCKEIIFLGNRYNGFAYYLGSSKLQYLGKLYPAGDTLLIMMSYITSFIYTPCKDDLLPAQNDR</sequence>
<reference evidence="2" key="2">
    <citation type="submission" date="2018-10" db="UniProtKB">
        <authorList>
            <consortium name="EnsemblPlants"/>
        </authorList>
    </citation>
    <scope>IDENTIFICATION</scope>
</reference>
<dbReference type="Gramene" id="TraesROB_scaffold_079066_01G000100.1">
    <property type="protein sequence ID" value="TraesROB_scaffold_079066_01G000100.1"/>
    <property type="gene ID" value="TraesROB_scaffold_079066_01G000100"/>
</dbReference>
<dbReference type="InterPro" id="IPR001810">
    <property type="entry name" value="F-box_dom"/>
</dbReference>
<reference evidence="2" key="1">
    <citation type="submission" date="2018-08" db="EMBL/GenBank/DDBJ databases">
        <authorList>
            <person name="Rossello M."/>
        </authorList>
    </citation>
    <scope>NUCLEOTIDE SEQUENCE [LARGE SCALE GENOMIC DNA]</scope>
    <source>
        <strain evidence="2">cv. Chinese Spring</strain>
    </source>
</reference>
<keyword evidence="3" id="KW-1185">Reference proteome</keyword>
<dbReference type="Pfam" id="PF00646">
    <property type="entry name" value="F-box"/>
    <property type="match status" value="1"/>
</dbReference>
<dbReference type="Gramene" id="TraesPARA_EIv1.0_0296470.1">
    <property type="protein sequence ID" value="TraesPARA_EIv1.0_0296470.1.CDS"/>
    <property type="gene ID" value="TraesPARA_EIv1.0_0296470"/>
</dbReference>
<dbReference type="RefSeq" id="XP_044444573.1">
    <property type="nucleotide sequence ID" value="XM_044588638.1"/>
</dbReference>
<accession>A0A3B5ZZ19</accession>
<dbReference type="Proteomes" id="UP000019116">
    <property type="component" value="Chromosome 1D"/>
</dbReference>
<proteinExistence type="predicted"/>
<dbReference type="Gramene" id="TraesCLE_scaffold_085456_01G000100.1">
    <property type="protein sequence ID" value="TraesCLE_scaffold_085456_01G000100.1"/>
    <property type="gene ID" value="TraesCLE_scaffold_085456_01G000100"/>
</dbReference>
<name>A0A3B5ZZ19_WHEAT</name>
<dbReference type="Gramene" id="TraesLAC1D03G00529090.1">
    <property type="protein sequence ID" value="TraesLAC1D03G00529090.1"/>
    <property type="gene ID" value="TraesLAC1D03G00529090"/>
</dbReference>